<evidence type="ECO:0000313" key="2">
    <source>
        <dbReference type="EMBL" id="TVS29808.1"/>
    </source>
</evidence>
<comment type="caution">
    <text evidence="2">The sequence shown here is derived from an EMBL/GenBank/DDBJ whole genome shotgun (WGS) entry which is preliminary data.</text>
</comment>
<dbReference type="InterPro" id="IPR003615">
    <property type="entry name" value="HNH_nuc"/>
</dbReference>
<name>A0A6C1U067_9CORY</name>
<dbReference type="GO" id="GO:0008270">
    <property type="term" value="F:zinc ion binding"/>
    <property type="evidence" value="ECO:0007669"/>
    <property type="project" value="InterPro"/>
</dbReference>
<proteinExistence type="predicted"/>
<dbReference type="OrthoDB" id="4427852at2"/>
<gene>
    <name evidence="2" type="ORF">EKI59_02495</name>
</gene>
<dbReference type="CDD" id="cd00085">
    <property type="entry name" value="HNHc"/>
    <property type="match status" value="1"/>
</dbReference>
<dbReference type="Pfam" id="PF01844">
    <property type="entry name" value="HNH"/>
    <property type="match status" value="1"/>
</dbReference>
<feature type="domain" description="HNH nuclease" evidence="1">
    <location>
        <begin position="12"/>
        <end position="63"/>
    </location>
</feature>
<dbReference type="GO" id="GO:0004519">
    <property type="term" value="F:endonuclease activity"/>
    <property type="evidence" value="ECO:0007669"/>
    <property type="project" value="UniProtKB-KW"/>
</dbReference>
<protein>
    <submittedName>
        <fullName evidence="2">HNH endonuclease</fullName>
    </submittedName>
</protein>
<dbReference type="RefSeq" id="WP_144772558.1">
    <property type="nucleotide sequence ID" value="NZ_RXIR01000003.1"/>
</dbReference>
<keyword evidence="2" id="KW-0540">Nuclease</keyword>
<dbReference type="EMBL" id="RXIR01000003">
    <property type="protein sequence ID" value="TVS29808.1"/>
    <property type="molecule type" value="Genomic_DNA"/>
</dbReference>
<dbReference type="Proteomes" id="UP000336646">
    <property type="component" value="Unassembled WGS sequence"/>
</dbReference>
<keyword evidence="2" id="KW-0255">Endonuclease</keyword>
<dbReference type="Gene3D" id="1.10.30.50">
    <property type="match status" value="1"/>
</dbReference>
<evidence type="ECO:0000259" key="1">
    <source>
        <dbReference type="SMART" id="SM00507"/>
    </source>
</evidence>
<dbReference type="SMART" id="SM00507">
    <property type="entry name" value="HNHc"/>
    <property type="match status" value="1"/>
</dbReference>
<accession>A0A6C1U067</accession>
<sequence>MAWSNRKHVPTHVRKRILTRDHHTCRRCGATGVPLEINHIDNNRSPGYDRDTNLETLCAPCHAIQTRRETLEGHRRRAAAALFPMEKHPGLI</sequence>
<dbReference type="GO" id="GO:0003676">
    <property type="term" value="F:nucleic acid binding"/>
    <property type="evidence" value="ECO:0007669"/>
    <property type="project" value="InterPro"/>
</dbReference>
<dbReference type="InterPro" id="IPR002711">
    <property type="entry name" value="HNH"/>
</dbReference>
<evidence type="ECO:0000313" key="3">
    <source>
        <dbReference type="Proteomes" id="UP000336646"/>
    </source>
</evidence>
<organism evidence="2 3">
    <name type="scientific">Corynebacterium sanguinis</name>
    <dbReference type="NCBI Taxonomy" id="2594913"/>
    <lineage>
        <taxon>Bacteria</taxon>
        <taxon>Bacillati</taxon>
        <taxon>Actinomycetota</taxon>
        <taxon>Actinomycetes</taxon>
        <taxon>Mycobacteriales</taxon>
        <taxon>Corynebacteriaceae</taxon>
        <taxon>Corynebacterium</taxon>
    </lineage>
</organism>
<keyword evidence="2" id="KW-0378">Hydrolase</keyword>
<dbReference type="AlphaFoldDB" id="A0A6C1U067"/>
<reference evidence="2 3" key="1">
    <citation type="submission" date="2018-12" db="EMBL/GenBank/DDBJ databases">
        <title>Corynebacterium sanguinis sp. nov., a clinically-associated and environmental corynebacterium.</title>
        <authorList>
            <person name="Gonzales-Siles L."/>
            <person name="Jaen-Luchoro D."/>
            <person name="Cardew S."/>
            <person name="Inganas E."/>
            <person name="Ohlen M."/>
            <person name="Jensie-Markopolous S."/>
            <person name="Pinyeiro-Iglesias B."/>
            <person name="Molin K."/>
            <person name="Skovbjerg S."/>
            <person name="Svensson-Stadler L."/>
            <person name="Funke G."/>
            <person name="Moore E.R.B."/>
        </authorList>
    </citation>
    <scope>NUCLEOTIDE SEQUENCE [LARGE SCALE GENOMIC DNA]</scope>
    <source>
        <strain evidence="2 3">58734</strain>
    </source>
</reference>